<dbReference type="STRING" id="70415.A0A5S6QRF7"/>
<dbReference type="SUPFAM" id="SSF50494">
    <property type="entry name" value="Trypsin-like serine proteases"/>
    <property type="match status" value="2"/>
</dbReference>
<dbReference type="InterPro" id="IPR009003">
    <property type="entry name" value="Peptidase_S1_PA"/>
</dbReference>
<keyword evidence="2" id="KW-1185">Reference proteome</keyword>
<protein>
    <submittedName>
        <fullName evidence="3">Peptidase S1 domain-containing protein</fullName>
    </submittedName>
</protein>
<name>A0A5S6QRF7_TRIMR</name>
<evidence type="ECO:0000313" key="2">
    <source>
        <dbReference type="Proteomes" id="UP000046395"/>
    </source>
</evidence>
<reference evidence="3" key="1">
    <citation type="submission" date="2019-12" db="UniProtKB">
        <authorList>
            <consortium name="WormBaseParasite"/>
        </authorList>
    </citation>
    <scope>IDENTIFICATION</scope>
</reference>
<proteinExistence type="predicted"/>
<dbReference type="Gene3D" id="2.40.10.10">
    <property type="entry name" value="Trypsin-like serine proteases"/>
    <property type="match status" value="1"/>
</dbReference>
<evidence type="ECO:0000313" key="3">
    <source>
        <dbReference type="WBParaSite" id="TMUE_2000009472.1"/>
    </source>
</evidence>
<keyword evidence="1" id="KW-0732">Signal</keyword>
<dbReference type="InterPro" id="IPR043504">
    <property type="entry name" value="Peptidase_S1_PA_chymotrypsin"/>
</dbReference>
<dbReference type="AlphaFoldDB" id="A0A5S6QRF7"/>
<dbReference type="WBParaSite" id="TMUE_2000009472.1">
    <property type="protein sequence ID" value="TMUE_2000009472.1"/>
    <property type="gene ID" value="WBGene00288223"/>
</dbReference>
<feature type="signal peptide" evidence="1">
    <location>
        <begin position="1"/>
        <end position="22"/>
    </location>
</feature>
<evidence type="ECO:0000256" key="1">
    <source>
        <dbReference type="SAM" id="SignalP"/>
    </source>
</evidence>
<organism evidence="2 3">
    <name type="scientific">Trichuris muris</name>
    <name type="common">Mouse whipworm</name>
    <dbReference type="NCBI Taxonomy" id="70415"/>
    <lineage>
        <taxon>Eukaryota</taxon>
        <taxon>Metazoa</taxon>
        <taxon>Ecdysozoa</taxon>
        <taxon>Nematoda</taxon>
        <taxon>Enoplea</taxon>
        <taxon>Dorylaimia</taxon>
        <taxon>Trichinellida</taxon>
        <taxon>Trichuridae</taxon>
        <taxon>Trichuris</taxon>
    </lineage>
</organism>
<accession>A0A5S6QRF7</accession>
<sequence>MMALSLLLLLFSVARLLLSSCAQEDDYGCGDLGKYGLSLDEFIYSNRPFPWTAVLQDKISNKILCLATLLPSIHSETNGTHLAITLENCTRAEDFQRLVLHSEFVESGTGLLSNFHTDVMDVHVEKTSLSTRAPMFLLLKSFVKSSRDVQPICLARRRQNPDECFVTGINTLSMAVRQYPVKLDWQIPCDGSSFPEVGELIGICALKMKTLDTEFAGGALSCFIEGKARLYGVYMTERVATALKKKARTRRAIFSELFTSKPVVLDSDEVLSWKDVNMGTVFRLPEAEISRLHLETFYPQMKETPTTEGHEAASFIVHIITHNDKQTREVCSGVFYPGQSETNVLLTTAQCLSTKRRSSRKALIITSSGQVGEAGHLISPVLYKAKIDKQALSKSFMVAILPKYFATAYVQPRMSNNYDWIEENTECFIAGIDKAGLYAREKAAVRPQNICKSQFGLLYNSSSMLCASVENQTSLLRVKATPLFCYNFRVATFVGMSIWLHSKNSSDDLEAFITFAHWKRAMHFT</sequence>
<feature type="chain" id="PRO_5024434119" evidence="1">
    <location>
        <begin position="23"/>
        <end position="525"/>
    </location>
</feature>
<dbReference type="Proteomes" id="UP000046395">
    <property type="component" value="Unassembled WGS sequence"/>
</dbReference>